<dbReference type="InterPro" id="IPR036397">
    <property type="entry name" value="RNaseH_sf"/>
</dbReference>
<keyword evidence="1" id="KW-0540">Nuclease</keyword>
<evidence type="ECO:0000256" key="2">
    <source>
        <dbReference type="ARBA" id="ARBA00022723"/>
    </source>
</evidence>
<dbReference type="InterPro" id="IPR012337">
    <property type="entry name" value="RNaseH-like_sf"/>
</dbReference>
<dbReference type="InterPro" id="IPR047201">
    <property type="entry name" value="ERI-1_3'hExo-like"/>
</dbReference>
<feature type="compositionally biased region" description="Polar residues" evidence="8">
    <location>
        <begin position="1"/>
        <end position="12"/>
    </location>
</feature>
<evidence type="ECO:0000256" key="8">
    <source>
        <dbReference type="SAM" id="MobiDB-lite"/>
    </source>
</evidence>
<sequence>MKNSQSSIPQRSKLQDDFKLKSVDRFPGETSDAMQKGLEASLGCVQAKSFLYGPTFPRSFSGHTMEFNYTYGGKQANAVSDYGALSHNKLTVPSDSCGRSVRQEDHYVWPAMSPTILKDVHGESHPFDGCFYPGNYGHYFQAHWFPQVPLQMFPQSYSPDYVLQDFQYFVVIDFEATCDKERNPHPQEIIEFPSVLVNSRTGQLEDCFQIYVRPTHNQLLSNFCKELTGIHQSQVDKGVILSEALLMHDKWLEDKGIKNTNFAVVTWSSWDCRVMLESECRFKKIEKPLYFNWWINLKIPFNSMFGSAKRNLKEAVELAGLTWDGRAHCGLDDAKNTARLLAHLMRMGLKLSITNYIWWQVADHSDAVPQYQQIPAPESNLTYQAQMYNNSPWFTVFPFQPLQAGNPLKEPYVYCYCGATSMKRMNHKPGPNHGCFFFGCGNWTANKGPACQFFKWVSAFDSAKPA</sequence>
<evidence type="ECO:0000256" key="5">
    <source>
        <dbReference type="ARBA" id="ARBA00022833"/>
    </source>
</evidence>
<keyword evidence="3 7" id="KW-0863">Zinc-finger</keyword>
<dbReference type="Gene3D" id="3.30.420.10">
    <property type="entry name" value="Ribonuclease H-like superfamily/Ribonuclease H"/>
    <property type="match status" value="1"/>
</dbReference>
<keyword evidence="5" id="KW-0862">Zinc</keyword>
<reference evidence="10" key="1">
    <citation type="journal article" date="2017" name="Nature">
        <title>The genome of Chenopodium quinoa.</title>
        <authorList>
            <person name="Jarvis D.E."/>
            <person name="Ho Y.S."/>
            <person name="Lightfoot D.J."/>
            <person name="Schmoeckel S.M."/>
            <person name="Li B."/>
            <person name="Borm T.J.A."/>
            <person name="Ohyanagi H."/>
            <person name="Mineta K."/>
            <person name="Michell C.T."/>
            <person name="Saber N."/>
            <person name="Kharbatia N.M."/>
            <person name="Rupper R.R."/>
            <person name="Sharp A.R."/>
            <person name="Dally N."/>
            <person name="Boughton B.A."/>
            <person name="Woo Y.H."/>
            <person name="Gao G."/>
            <person name="Schijlen E.G.W.M."/>
            <person name="Guo X."/>
            <person name="Momin A.A."/>
            <person name="Negrao S."/>
            <person name="Al-Babili S."/>
            <person name="Gehring C."/>
            <person name="Roessner U."/>
            <person name="Jung C."/>
            <person name="Murphy K."/>
            <person name="Arold S.T."/>
            <person name="Gojobori T."/>
            <person name="van der Linden C.G."/>
            <person name="van Loo E.N."/>
            <person name="Jellen E.N."/>
            <person name="Maughan P.J."/>
            <person name="Tester M."/>
        </authorList>
    </citation>
    <scope>NUCLEOTIDE SEQUENCE [LARGE SCALE GENOMIC DNA]</scope>
    <source>
        <strain evidence="10">cv. PI 614886</strain>
    </source>
</reference>
<evidence type="ECO:0000256" key="7">
    <source>
        <dbReference type="PROSITE-ProRule" id="PRU01343"/>
    </source>
</evidence>
<dbReference type="FunFam" id="3.30.420.10:FF:000068">
    <property type="entry name" value="Exonuclease domain-containing protein 1"/>
    <property type="match status" value="1"/>
</dbReference>
<dbReference type="PANTHER" id="PTHR23044:SF61">
    <property type="entry name" value="3'-5' EXORIBONUCLEASE 1-RELATED"/>
    <property type="match status" value="1"/>
</dbReference>
<dbReference type="SUPFAM" id="SSF53098">
    <property type="entry name" value="Ribonuclease H-like"/>
    <property type="match status" value="1"/>
</dbReference>
<dbReference type="InterPro" id="IPR051274">
    <property type="entry name" value="3-5_Exoribonuclease"/>
</dbReference>
<evidence type="ECO:0000256" key="1">
    <source>
        <dbReference type="ARBA" id="ARBA00022722"/>
    </source>
</evidence>
<proteinExistence type="predicted"/>
<dbReference type="SMART" id="SM00479">
    <property type="entry name" value="EXOIII"/>
    <property type="match status" value="1"/>
</dbReference>
<feature type="region of interest" description="Disordered" evidence="8">
    <location>
        <begin position="1"/>
        <end position="20"/>
    </location>
</feature>
<dbReference type="InterPro" id="IPR013520">
    <property type="entry name" value="Ribonucl_H"/>
</dbReference>
<dbReference type="GO" id="GO:0008270">
    <property type="term" value="F:zinc ion binding"/>
    <property type="evidence" value="ECO:0007669"/>
    <property type="project" value="UniProtKB-KW"/>
</dbReference>
<evidence type="ECO:0000256" key="3">
    <source>
        <dbReference type="ARBA" id="ARBA00022771"/>
    </source>
</evidence>
<dbReference type="GO" id="GO:0000175">
    <property type="term" value="F:3'-5'-RNA exonuclease activity"/>
    <property type="evidence" value="ECO:0007669"/>
    <property type="project" value="InterPro"/>
</dbReference>
<dbReference type="AlphaFoldDB" id="A0A803KMF2"/>
<name>A0A803KMF2_CHEQI</name>
<keyword evidence="4" id="KW-0378">Hydrolase</keyword>
<feature type="domain" description="GRF-type" evidence="9">
    <location>
        <begin position="415"/>
        <end position="460"/>
    </location>
</feature>
<evidence type="ECO:0000313" key="10">
    <source>
        <dbReference type="EnsemblPlants" id="AUR62000208-RA:cds"/>
    </source>
</evidence>
<dbReference type="PANTHER" id="PTHR23044">
    <property type="entry name" value="3'-5' EXONUCLEASE ERI1-RELATED"/>
    <property type="match status" value="1"/>
</dbReference>
<dbReference type="Proteomes" id="UP000596660">
    <property type="component" value="Unplaced"/>
</dbReference>
<dbReference type="PROSITE" id="PS51999">
    <property type="entry name" value="ZF_GRF"/>
    <property type="match status" value="1"/>
</dbReference>
<dbReference type="Pfam" id="PF00929">
    <property type="entry name" value="RNase_T"/>
    <property type="match status" value="1"/>
</dbReference>
<keyword evidence="6" id="KW-0269">Exonuclease</keyword>
<evidence type="ECO:0000259" key="9">
    <source>
        <dbReference type="PROSITE" id="PS51999"/>
    </source>
</evidence>
<reference evidence="10" key="2">
    <citation type="submission" date="2021-03" db="UniProtKB">
        <authorList>
            <consortium name="EnsemblPlants"/>
        </authorList>
    </citation>
    <scope>IDENTIFICATION</scope>
</reference>
<evidence type="ECO:0000313" key="11">
    <source>
        <dbReference type="Proteomes" id="UP000596660"/>
    </source>
</evidence>
<keyword evidence="2" id="KW-0479">Metal-binding</keyword>
<evidence type="ECO:0000256" key="4">
    <source>
        <dbReference type="ARBA" id="ARBA00022801"/>
    </source>
</evidence>
<dbReference type="EnsemblPlants" id="AUR62000208-RA">
    <property type="protein sequence ID" value="AUR62000208-RA:cds"/>
    <property type="gene ID" value="AUR62000208"/>
</dbReference>
<protein>
    <recommendedName>
        <fullName evidence="9">GRF-type domain-containing protein</fullName>
    </recommendedName>
</protein>
<evidence type="ECO:0000256" key="6">
    <source>
        <dbReference type="ARBA" id="ARBA00022839"/>
    </source>
</evidence>
<dbReference type="GO" id="GO:0003676">
    <property type="term" value="F:nucleic acid binding"/>
    <property type="evidence" value="ECO:0007669"/>
    <property type="project" value="InterPro"/>
</dbReference>
<dbReference type="CDD" id="cd06133">
    <property type="entry name" value="ERI-1_3'hExo_like"/>
    <property type="match status" value="1"/>
</dbReference>
<keyword evidence="11" id="KW-1185">Reference proteome</keyword>
<dbReference type="Gramene" id="AUR62000208-RA">
    <property type="protein sequence ID" value="AUR62000208-RA:cds"/>
    <property type="gene ID" value="AUR62000208"/>
</dbReference>
<accession>A0A803KMF2</accession>
<dbReference type="OMA" id="PFHEVYG"/>
<organism evidence="10 11">
    <name type="scientific">Chenopodium quinoa</name>
    <name type="common">Quinoa</name>
    <dbReference type="NCBI Taxonomy" id="63459"/>
    <lineage>
        <taxon>Eukaryota</taxon>
        <taxon>Viridiplantae</taxon>
        <taxon>Streptophyta</taxon>
        <taxon>Embryophyta</taxon>
        <taxon>Tracheophyta</taxon>
        <taxon>Spermatophyta</taxon>
        <taxon>Magnoliopsida</taxon>
        <taxon>eudicotyledons</taxon>
        <taxon>Gunneridae</taxon>
        <taxon>Pentapetalae</taxon>
        <taxon>Caryophyllales</taxon>
        <taxon>Chenopodiaceae</taxon>
        <taxon>Chenopodioideae</taxon>
        <taxon>Atripliceae</taxon>
        <taxon>Chenopodium</taxon>
    </lineage>
</organism>
<dbReference type="InterPro" id="IPR010666">
    <property type="entry name" value="Znf_GRF"/>
</dbReference>